<dbReference type="GO" id="GO:0004729">
    <property type="term" value="F:oxygen-dependent protoporphyrinogen oxidase activity"/>
    <property type="evidence" value="ECO:0007669"/>
    <property type="project" value="UniProtKB-EC"/>
</dbReference>
<sequence>MRVAILGGGIAGLSAAYELELARRRGSGTDYVLFEASPRLGGVISSQVANGCVLEHGPDSFLTEKPAALELCRELGLESDLIPSNDTERKTFILVRNRLIALPDGLMFLVPTKLVPAALTPLFSLGTKLRMALEYFKPVRPGFGDESVADLVRRHYGQEVVDRLADPLLSGIYGGDATQLSAQSVLPRLVQMEAQYGSLTRGMLASRKNMQTAQHTQKTSSAAPRPIFTTLRGGLRQMIDVLAAQLEPSRIRCSTTVRSITRGASGWQLSLSETELRGSAVEDFDAVIVATPAWAAAQFLGGSHPALSAELDGIPYSSSITMNLVFDEAFLGQLPEGFGFLVPAVERRAILACTFVHRKFPGRTAPGKAVLRVFLGGARNEPLLAESDDALTGIVREELRQMLGIAAQPELVQVRRWRRAMAQYAVGHAGRQQRIRAHLETLPGLHLVGNAYDGIGIADCIRLGRQAARATQK</sequence>
<keyword evidence="3" id="KW-0274">FAD</keyword>
<dbReference type="Gene3D" id="1.10.3110.10">
    <property type="entry name" value="protoporphyrinogen ix oxidase, domain 3"/>
    <property type="match status" value="1"/>
</dbReference>
<comment type="pathway">
    <text evidence="6">Porphyrin-containing compound metabolism.</text>
</comment>
<name>E6QN31_9ZZZZ</name>
<gene>
    <name evidence="8" type="ORF">CARN6_2138</name>
</gene>
<dbReference type="PANTHER" id="PTHR42923:SF3">
    <property type="entry name" value="PROTOPORPHYRINOGEN OXIDASE"/>
    <property type="match status" value="1"/>
</dbReference>
<accession>E6QN31</accession>
<dbReference type="PANTHER" id="PTHR42923">
    <property type="entry name" value="PROTOPORPHYRINOGEN OXIDASE"/>
    <property type="match status" value="1"/>
</dbReference>
<evidence type="ECO:0000256" key="3">
    <source>
        <dbReference type="ARBA" id="ARBA00022827"/>
    </source>
</evidence>
<keyword evidence="5" id="KW-0350">Heme biosynthesis</keyword>
<evidence type="ECO:0000256" key="2">
    <source>
        <dbReference type="ARBA" id="ARBA00022630"/>
    </source>
</evidence>
<evidence type="ECO:0000313" key="8">
    <source>
        <dbReference type="EMBL" id="CBI08652.1"/>
    </source>
</evidence>
<dbReference type="Gene3D" id="3.90.660.20">
    <property type="entry name" value="Protoporphyrinogen oxidase, mitochondrial, domain 2"/>
    <property type="match status" value="1"/>
</dbReference>
<dbReference type="SUPFAM" id="SSF51905">
    <property type="entry name" value="FAD/NAD(P)-binding domain"/>
    <property type="match status" value="1"/>
</dbReference>
<evidence type="ECO:0000256" key="1">
    <source>
        <dbReference type="ARBA" id="ARBA00001974"/>
    </source>
</evidence>
<organism evidence="8">
    <name type="scientific">mine drainage metagenome</name>
    <dbReference type="NCBI Taxonomy" id="410659"/>
    <lineage>
        <taxon>unclassified sequences</taxon>
        <taxon>metagenomes</taxon>
        <taxon>ecological metagenomes</taxon>
    </lineage>
</organism>
<dbReference type="EMBL" id="CABQ01000246">
    <property type="protein sequence ID" value="CBI08652.1"/>
    <property type="molecule type" value="Genomic_DNA"/>
</dbReference>
<dbReference type="EC" id="1.3.3.4" evidence="8"/>
<evidence type="ECO:0000256" key="6">
    <source>
        <dbReference type="ARBA" id="ARBA00023444"/>
    </source>
</evidence>
<protein>
    <submittedName>
        <fullName evidence="8">Protoporphyrinogen oxidase</fullName>
        <ecNumber evidence="8">1.3.3.4</ecNumber>
    </submittedName>
</protein>
<dbReference type="Pfam" id="PF01593">
    <property type="entry name" value="Amino_oxidase"/>
    <property type="match status" value="1"/>
</dbReference>
<dbReference type="GO" id="GO:0006783">
    <property type="term" value="P:heme biosynthetic process"/>
    <property type="evidence" value="ECO:0007669"/>
    <property type="project" value="UniProtKB-KW"/>
</dbReference>
<dbReference type="Gene3D" id="3.50.50.60">
    <property type="entry name" value="FAD/NAD(P)-binding domain"/>
    <property type="match status" value="1"/>
</dbReference>
<dbReference type="SUPFAM" id="SSF54373">
    <property type="entry name" value="FAD-linked reductases, C-terminal domain"/>
    <property type="match status" value="1"/>
</dbReference>
<evidence type="ECO:0000259" key="7">
    <source>
        <dbReference type="Pfam" id="PF01593"/>
    </source>
</evidence>
<dbReference type="InterPro" id="IPR002937">
    <property type="entry name" value="Amino_oxidase"/>
</dbReference>
<dbReference type="NCBIfam" id="TIGR00562">
    <property type="entry name" value="proto_IX_ox"/>
    <property type="match status" value="1"/>
</dbReference>
<comment type="cofactor">
    <cofactor evidence="1">
        <name>FAD</name>
        <dbReference type="ChEBI" id="CHEBI:57692"/>
    </cofactor>
</comment>
<keyword evidence="2" id="KW-0285">Flavoprotein</keyword>
<comment type="caution">
    <text evidence="8">The sequence shown here is derived from an EMBL/GenBank/DDBJ whole genome shotgun (WGS) entry which is preliminary data.</text>
</comment>
<evidence type="ECO:0000256" key="4">
    <source>
        <dbReference type="ARBA" id="ARBA00023002"/>
    </source>
</evidence>
<proteinExistence type="predicted"/>
<dbReference type="InterPro" id="IPR036188">
    <property type="entry name" value="FAD/NAD-bd_sf"/>
</dbReference>
<dbReference type="InterPro" id="IPR050464">
    <property type="entry name" value="Zeta_carotene_desat/Oxidored"/>
</dbReference>
<dbReference type="InterPro" id="IPR004572">
    <property type="entry name" value="Protoporphyrinogen_oxidase"/>
</dbReference>
<dbReference type="AlphaFoldDB" id="E6QN31"/>
<keyword evidence="4 8" id="KW-0560">Oxidoreductase</keyword>
<feature type="domain" description="Amine oxidase" evidence="7">
    <location>
        <begin position="10"/>
        <end position="470"/>
    </location>
</feature>
<evidence type="ECO:0000256" key="5">
    <source>
        <dbReference type="ARBA" id="ARBA00023133"/>
    </source>
</evidence>
<reference evidence="8" key="1">
    <citation type="submission" date="2009-10" db="EMBL/GenBank/DDBJ databases">
        <title>Diversity of trophic interactions inside an arsenic-rich microbial ecosystem.</title>
        <authorList>
            <person name="Bertin P.N."/>
            <person name="Heinrich-Salmeron A."/>
            <person name="Pelletier E."/>
            <person name="Goulhen-Chollet F."/>
            <person name="Arsene-Ploetze F."/>
            <person name="Gallien S."/>
            <person name="Calteau A."/>
            <person name="Vallenet D."/>
            <person name="Casiot C."/>
            <person name="Chane-Woon-Ming B."/>
            <person name="Giloteaux L."/>
            <person name="Barakat M."/>
            <person name="Bonnefoy V."/>
            <person name="Bruneel O."/>
            <person name="Chandler M."/>
            <person name="Cleiss J."/>
            <person name="Duran R."/>
            <person name="Elbaz-Poulichet F."/>
            <person name="Fonknechten N."/>
            <person name="Lauga B."/>
            <person name="Mornico D."/>
            <person name="Ortet P."/>
            <person name="Schaeffer C."/>
            <person name="Siguier P."/>
            <person name="Alexander Thil Smith A."/>
            <person name="Van Dorsselaer A."/>
            <person name="Weissenbach J."/>
            <person name="Medigue C."/>
            <person name="Le Paslier D."/>
        </authorList>
    </citation>
    <scope>NUCLEOTIDE SEQUENCE</scope>
</reference>